<name>A0A5M3WPX5_9ACTN</name>
<dbReference type="PANTHER" id="PTHR43394">
    <property type="entry name" value="ATP-DEPENDENT PERMEASE MDL1, MITOCHONDRIAL"/>
    <property type="match status" value="1"/>
</dbReference>
<dbReference type="EMBL" id="BLAE01000011">
    <property type="protein sequence ID" value="GES08753.1"/>
    <property type="molecule type" value="Genomic_DNA"/>
</dbReference>
<gene>
    <name evidence="1" type="ORF">Amac_023490</name>
</gene>
<dbReference type="InterPro" id="IPR027417">
    <property type="entry name" value="P-loop_NTPase"/>
</dbReference>
<keyword evidence="2" id="KW-1185">Reference proteome</keyword>
<dbReference type="Gene3D" id="3.40.50.300">
    <property type="entry name" value="P-loop containing nucleotide triphosphate hydrolases"/>
    <property type="match status" value="1"/>
</dbReference>
<dbReference type="PANTHER" id="PTHR43394:SF1">
    <property type="entry name" value="ATP-BINDING CASSETTE SUB-FAMILY B MEMBER 10, MITOCHONDRIAL"/>
    <property type="match status" value="1"/>
</dbReference>
<reference evidence="1 2" key="1">
    <citation type="submission" date="2019-10" db="EMBL/GenBank/DDBJ databases">
        <title>Whole genome shotgun sequence of Acrocarpospora macrocephala NBRC 16266.</title>
        <authorList>
            <person name="Ichikawa N."/>
            <person name="Kimura A."/>
            <person name="Kitahashi Y."/>
            <person name="Komaki H."/>
            <person name="Oguchi A."/>
        </authorList>
    </citation>
    <scope>NUCLEOTIDE SEQUENCE [LARGE SCALE GENOMIC DNA]</scope>
    <source>
        <strain evidence="1 2">NBRC 16266</strain>
    </source>
</reference>
<organism evidence="1 2">
    <name type="scientific">Acrocarpospora macrocephala</name>
    <dbReference type="NCBI Taxonomy" id="150177"/>
    <lineage>
        <taxon>Bacteria</taxon>
        <taxon>Bacillati</taxon>
        <taxon>Actinomycetota</taxon>
        <taxon>Actinomycetes</taxon>
        <taxon>Streptosporangiales</taxon>
        <taxon>Streptosporangiaceae</taxon>
        <taxon>Acrocarpospora</taxon>
    </lineage>
</organism>
<dbReference type="RefSeq" id="WP_155354329.1">
    <property type="nucleotide sequence ID" value="NZ_BAAAHL010000046.1"/>
</dbReference>
<proteinExistence type="predicted"/>
<evidence type="ECO:0000313" key="2">
    <source>
        <dbReference type="Proteomes" id="UP000331127"/>
    </source>
</evidence>
<dbReference type="Proteomes" id="UP000331127">
    <property type="component" value="Unassembled WGS sequence"/>
</dbReference>
<accession>A0A5M3WPX5</accession>
<sequence length="63" mass="6818">MVRITIARANRTTLIIAHRLSTILTADRVVVLEDGRAIDEGAQAELLARSAVYARLMAAQVDG</sequence>
<evidence type="ECO:0000313" key="1">
    <source>
        <dbReference type="EMBL" id="GES08753.1"/>
    </source>
</evidence>
<evidence type="ECO:0008006" key="3">
    <source>
        <dbReference type="Google" id="ProtNLM"/>
    </source>
</evidence>
<dbReference type="OrthoDB" id="9806127at2"/>
<dbReference type="InterPro" id="IPR039421">
    <property type="entry name" value="Type_1_exporter"/>
</dbReference>
<dbReference type="SUPFAM" id="SSF52540">
    <property type="entry name" value="P-loop containing nucleoside triphosphate hydrolases"/>
    <property type="match status" value="1"/>
</dbReference>
<comment type="caution">
    <text evidence="1">The sequence shown here is derived from an EMBL/GenBank/DDBJ whole genome shotgun (WGS) entry which is preliminary data.</text>
</comment>
<protein>
    <recommendedName>
        <fullName evidence="3">ABC transporter domain-containing protein</fullName>
    </recommendedName>
</protein>
<dbReference type="AlphaFoldDB" id="A0A5M3WPX5"/>
<dbReference type="GO" id="GO:0015421">
    <property type="term" value="F:ABC-type oligopeptide transporter activity"/>
    <property type="evidence" value="ECO:0007669"/>
    <property type="project" value="TreeGrafter"/>
</dbReference>